<gene>
    <name evidence="2" type="ORF">TNIN_302911</name>
</gene>
<organism evidence="2 3">
    <name type="scientific">Trichonephila inaurata madagascariensis</name>
    <dbReference type="NCBI Taxonomy" id="2747483"/>
    <lineage>
        <taxon>Eukaryota</taxon>
        <taxon>Metazoa</taxon>
        <taxon>Ecdysozoa</taxon>
        <taxon>Arthropoda</taxon>
        <taxon>Chelicerata</taxon>
        <taxon>Arachnida</taxon>
        <taxon>Araneae</taxon>
        <taxon>Araneomorphae</taxon>
        <taxon>Entelegynae</taxon>
        <taxon>Araneoidea</taxon>
        <taxon>Nephilidae</taxon>
        <taxon>Trichonephila</taxon>
        <taxon>Trichonephila inaurata</taxon>
    </lineage>
</organism>
<evidence type="ECO:0000313" key="3">
    <source>
        <dbReference type="Proteomes" id="UP000886998"/>
    </source>
</evidence>
<feature type="compositionally biased region" description="Basic residues" evidence="1">
    <location>
        <begin position="54"/>
        <end position="68"/>
    </location>
</feature>
<dbReference type="Proteomes" id="UP000886998">
    <property type="component" value="Unassembled WGS sequence"/>
</dbReference>
<dbReference type="AlphaFoldDB" id="A0A8X6JQ47"/>
<evidence type="ECO:0000256" key="1">
    <source>
        <dbReference type="SAM" id="MobiDB-lite"/>
    </source>
</evidence>
<accession>A0A8X6JQ47</accession>
<comment type="caution">
    <text evidence="2">The sequence shown here is derived from an EMBL/GenBank/DDBJ whole genome shotgun (WGS) entry which is preliminary data.</text>
</comment>
<dbReference type="EMBL" id="BMAV01023945">
    <property type="protein sequence ID" value="GFS28825.1"/>
    <property type="molecule type" value="Genomic_DNA"/>
</dbReference>
<proteinExistence type="predicted"/>
<reference evidence="2" key="1">
    <citation type="submission" date="2020-08" db="EMBL/GenBank/DDBJ databases">
        <title>Multicomponent nature underlies the extraordinary mechanical properties of spider dragline silk.</title>
        <authorList>
            <person name="Kono N."/>
            <person name="Nakamura H."/>
            <person name="Mori M."/>
            <person name="Yoshida Y."/>
            <person name="Ohtoshi R."/>
            <person name="Malay A.D."/>
            <person name="Moran D.A.P."/>
            <person name="Tomita M."/>
            <person name="Numata K."/>
            <person name="Arakawa K."/>
        </authorList>
    </citation>
    <scope>NUCLEOTIDE SEQUENCE</scope>
</reference>
<keyword evidence="3" id="KW-1185">Reference proteome</keyword>
<evidence type="ECO:0000313" key="2">
    <source>
        <dbReference type="EMBL" id="GFS28825.1"/>
    </source>
</evidence>
<sequence length="82" mass="9715">MKVPKDQGQDLDKKIDQLNRIPEVRLTFGLLHKKVPICFHCGRTGHVPRYRRKRRRVLSAARQRRGNRIRWDSDSFSDMATT</sequence>
<protein>
    <submittedName>
        <fullName evidence="2">Uncharacterized protein</fullName>
    </submittedName>
</protein>
<name>A0A8X6JQ47_9ARAC</name>
<feature type="region of interest" description="Disordered" evidence="1">
    <location>
        <begin position="54"/>
        <end position="82"/>
    </location>
</feature>